<dbReference type="PANTHER" id="PTHR46880">
    <property type="entry name" value="RAS-ASSOCIATING DOMAIN-CONTAINING PROTEIN"/>
    <property type="match status" value="1"/>
</dbReference>
<dbReference type="Proteomes" id="UP001165289">
    <property type="component" value="Unassembled WGS sequence"/>
</dbReference>
<dbReference type="PANTHER" id="PTHR46880:SF8">
    <property type="entry name" value="E3 SUMO-PROTEIN LIGASE KIAA1586"/>
    <property type="match status" value="1"/>
</dbReference>
<protein>
    <recommendedName>
        <fullName evidence="3">DUF4371 domain-containing protein</fullName>
    </recommendedName>
</protein>
<comment type="caution">
    <text evidence="1">The sequence shown here is derived from an EMBL/GenBank/DDBJ whole genome shotgun (WGS) entry which is preliminary data.</text>
</comment>
<keyword evidence="2" id="KW-1185">Reference proteome</keyword>
<proteinExistence type="predicted"/>
<evidence type="ECO:0000313" key="1">
    <source>
        <dbReference type="EMBL" id="KAI6661721.1"/>
    </source>
</evidence>
<name>A0AAV7KSA1_9METZ</name>
<gene>
    <name evidence="1" type="ORF">LOD99_9908</name>
</gene>
<dbReference type="EMBL" id="JAKMXF010000009">
    <property type="protein sequence ID" value="KAI6661721.1"/>
    <property type="molecule type" value="Genomic_DNA"/>
</dbReference>
<evidence type="ECO:0008006" key="3">
    <source>
        <dbReference type="Google" id="ProtNLM"/>
    </source>
</evidence>
<reference evidence="1 2" key="1">
    <citation type="journal article" date="2023" name="BMC Biol.">
        <title>The compact genome of the sponge Oopsacas minuta (Hexactinellida) is lacking key metazoan core genes.</title>
        <authorList>
            <person name="Santini S."/>
            <person name="Schenkelaars Q."/>
            <person name="Jourda C."/>
            <person name="Duchesne M."/>
            <person name="Belahbib H."/>
            <person name="Rocher C."/>
            <person name="Selva M."/>
            <person name="Riesgo A."/>
            <person name="Vervoort M."/>
            <person name="Leys S.P."/>
            <person name="Kodjabachian L."/>
            <person name="Le Bivic A."/>
            <person name="Borchiellini C."/>
            <person name="Claverie J.M."/>
            <person name="Renard E."/>
        </authorList>
    </citation>
    <scope>NUCLEOTIDE SEQUENCE [LARGE SCALE GENOMIC DNA]</scope>
    <source>
        <strain evidence="1">SPO-2</strain>
    </source>
</reference>
<sequence length="194" mass="21727">MTQQEKNSMPAYVDVMNSKYLDSTKRVFSTCYYISKNDRPLGDHQGLADLQSQNEIDMGIGLHSRFSATAIIDHIAHDMRSTICKTIKQNQGKISILIDESCTISDISTLIIYLNAQLETSGEPQFLFLDLVELTNGGSAKEIHSALVACLKRHTFDMDYLQKHFIVFTSDGVCVLTGRKSGVMELIVKDFPKL</sequence>
<organism evidence="1 2">
    <name type="scientific">Oopsacas minuta</name>
    <dbReference type="NCBI Taxonomy" id="111878"/>
    <lineage>
        <taxon>Eukaryota</taxon>
        <taxon>Metazoa</taxon>
        <taxon>Porifera</taxon>
        <taxon>Hexactinellida</taxon>
        <taxon>Hexasterophora</taxon>
        <taxon>Lyssacinosida</taxon>
        <taxon>Leucopsacidae</taxon>
        <taxon>Oopsacas</taxon>
    </lineage>
</organism>
<dbReference type="AlphaFoldDB" id="A0AAV7KSA1"/>
<evidence type="ECO:0000313" key="2">
    <source>
        <dbReference type="Proteomes" id="UP001165289"/>
    </source>
</evidence>
<dbReference type="GO" id="GO:0016925">
    <property type="term" value="P:protein sumoylation"/>
    <property type="evidence" value="ECO:0007669"/>
    <property type="project" value="TreeGrafter"/>
</dbReference>
<accession>A0AAV7KSA1</accession>
<dbReference type="GO" id="GO:0061665">
    <property type="term" value="F:SUMO ligase activity"/>
    <property type="evidence" value="ECO:0007669"/>
    <property type="project" value="TreeGrafter"/>
</dbReference>